<dbReference type="OrthoDB" id="1421013at2759"/>
<dbReference type="GO" id="GO:0005737">
    <property type="term" value="C:cytoplasm"/>
    <property type="evidence" value="ECO:0007669"/>
    <property type="project" value="UniProtKB-SubCell"/>
</dbReference>
<comment type="similarity">
    <text evidence="2 7">Belongs to the C1D family.</text>
</comment>
<evidence type="ECO:0000256" key="6">
    <source>
        <dbReference type="ARBA" id="ARBA00023242"/>
    </source>
</evidence>
<dbReference type="GO" id="GO:0003677">
    <property type="term" value="F:DNA binding"/>
    <property type="evidence" value="ECO:0007669"/>
    <property type="project" value="UniProtKB-KW"/>
</dbReference>
<dbReference type="InterPro" id="IPR007146">
    <property type="entry name" value="Sas10/Utp3/C1D"/>
</dbReference>
<comment type="caution">
    <text evidence="9">The sequence shown here is derived from an EMBL/GenBank/DDBJ whole genome shotgun (WGS) entry which is preliminary data.</text>
</comment>
<feature type="region of interest" description="Disordered" evidence="8">
    <location>
        <begin position="152"/>
        <end position="179"/>
    </location>
</feature>
<evidence type="ECO:0000256" key="7">
    <source>
        <dbReference type="RuleBase" id="RU368003"/>
    </source>
</evidence>
<evidence type="ECO:0000313" key="9">
    <source>
        <dbReference type="EMBL" id="KAE9537934.1"/>
    </source>
</evidence>
<evidence type="ECO:0000256" key="4">
    <source>
        <dbReference type="ARBA" id="ARBA00022552"/>
    </source>
</evidence>
<dbReference type="PANTHER" id="PTHR15341:SF3">
    <property type="entry name" value="NUCLEAR NUCLEIC ACID-BINDING PROTEIN C1D"/>
    <property type="match status" value="1"/>
</dbReference>
<dbReference type="Proteomes" id="UP000475862">
    <property type="component" value="Unassembled WGS sequence"/>
</dbReference>
<dbReference type="EMBL" id="VYZN01000017">
    <property type="protein sequence ID" value="KAE9537934.1"/>
    <property type="molecule type" value="Genomic_DNA"/>
</dbReference>
<dbReference type="GO" id="GO:0005730">
    <property type="term" value="C:nucleolus"/>
    <property type="evidence" value="ECO:0007669"/>
    <property type="project" value="UniProtKB-SubCell"/>
</dbReference>
<dbReference type="AlphaFoldDB" id="A0A6G0TSE4"/>
<dbReference type="GO" id="GO:0003723">
    <property type="term" value="F:RNA binding"/>
    <property type="evidence" value="ECO:0007669"/>
    <property type="project" value="UniProtKB-UniRule"/>
</dbReference>
<organism evidence="9 10">
    <name type="scientific">Aphis glycines</name>
    <name type="common">Soybean aphid</name>
    <dbReference type="NCBI Taxonomy" id="307491"/>
    <lineage>
        <taxon>Eukaryota</taxon>
        <taxon>Metazoa</taxon>
        <taxon>Ecdysozoa</taxon>
        <taxon>Arthropoda</taxon>
        <taxon>Hexapoda</taxon>
        <taxon>Insecta</taxon>
        <taxon>Pterygota</taxon>
        <taxon>Neoptera</taxon>
        <taxon>Paraneoptera</taxon>
        <taxon>Hemiptera</taxon>
        <taxon>Sternorrhyncha</taxon>
        <taxon>Aphidomorpha</taxon>
        <taxon>Aphidoidea</taxon>
        <taxon>Aphididae</taxon>
        <taxon>Aphidini</taxon>
        <taxon>Aphis</taxon>
        <taxon>Aphis</taxon>
    </lineage>
</organism>
<dbReference type="Pfam" id="PF04000">
    <property type="entry name" value="Sas10_Utp3"/>
    <property type="match status" value="1"/>
</dbReference>
<keyword evidence="4 7" id="KW-0698">rRNA processing</keyword>
<dbReference type="PANTHER" id="PTHR15341">
    <property type="entry name" value="SUN-COR STEROID HORMONE RECEPTOR CO-REPRESSOR"/>
    <property type="match status" value="1"/>
</dbReference>
<gene>
    <name evidence="9" type="ORF">AGLY_005906</name>
</gene>
<keyword evidence="7" id="KW-0238">DNA-binding</keyword>
<keyword evidence="5 7" id="KW-0694">RNA-binding</keyword>
<keyword evidence="6 7" id="KW-0539">Nucleus</keyword>
<dbReference type="GO" id="GO:0000178">
    <property type="term" value="C:exosome (RNase complex)"/>
    <property type="evidence" value="ECO:0007669"/>
    <property type="project" value="TreeGrafter"/>
</dbReference>
<protein>
    <recommendedName>
        <fullName evidence="3 7">Nuclear nucleic acid-binding protein C1D</fullName>
    </recommendedName>
</protein>
<evidence type="ECO:0000256" key="1">
    <source>
        <dbReference type="ARBA" id="ARBA00004123"/>
    </source>
</evidence>
<evidence type="ECO:0000256" key="5">
    <source>
        <dbReference type="ARBA" id="ARBA00022884"/>
    </source>
</evidence>
<comment type="subunit">
    <text evidence="7">Monomer and homodimer.</text>
</comment>
<keyword evidence="10" id="KW-1185">Reference proteome</keyword>
<accession>A0A6G0TSE4</accession>
<keyword evidence="7" id="KW-0963">Cytoplasm</keyword>
<proteinExistence type="inferred from homology"/>
<evidence type="ECO:0000313" key="10">
    <source>
        <dbReference type="Proteomes" id="UP000475862"/>
    </source>
</evidence>
<comment type="subcellular location">
    <subcellularLocation>
        <location evidence="7">Cytoplasm</location>
    </subcellularLocation>
    <subcellularLocation>
        <location evidence="7">Nucleus</location>
        <location evidence="7">Nucleolus</location>
    </subcellularLocation>
    <subcellularLocation>
        <location evidence="1 7">Nucleus</location>
    </subcellularLocation>
</comment>
<reference evidence="9 10" key="1">
    <citation type="submission" date="2019-08" db="EMBL/GenBank/DDBJ databases">
        <title>The genome of the soybean aphid Biotype 1, its phylome, world population structure and adaptation to the North American continent.</title>
        <authorList>
            <person name="Giordano R."/>
            <person name="Donthu R.K."/>
            <person name="Hernandez A.G."/>
            <person name="Wright C.L."/>
            <person name="Zimin A.V."/>
        </authorList>
    </citation>
    <scope>NUCLEOTIDE SEQUENCE [LARGE SCALE GENOMIC DNA]</scope>
    <source>
        <tissue evidence="9">Whole aphids</tissue>
    </source>
</reference>
<sequence>MNYSLGTIAPLNYSNYSFHILPAIIGQIKMATLDLDEELLKDEELVGNIKNLDHSIVDIEALLESRMNVDYNSLSMEDKIKHDLLIAFTLNSLYWVYLRLGGIDPTTHSIKRELDRIKSTMDMAKGAMAKKNMLRVDKKAAERFIDNALWTPEDKKRRSQNMEKPNKKIKFDENGDPSK</sequence>
<name>A0A6G0TSE4_APHGL</name>
<comment type="function">
    <text evidence="7">Plays a role in the recruitment of the exosome to pre-rRNA to mediate the 3'-5' end processing of the 5.8S rRNA.</text>
</comment>
<evidence type="ECO:0000256" key="3">
    <source>
        <dbReference type="ARBA" id="ARBA00015212"/>
    </source>
</evidence>
<dbReference type="GO" id="GO:0000460">
    <property type="term" value="P:maturation of 5.8S rRNA"/>
    <property type="evidence" value="ECO:0007669"/>
    <property type="project" value="TreeGrafter"/>
</dbReference>
<dbReference type="GO" id="GO:0010468">
    <property type="term" value="P:regulation of gene expression"/>
    <property type="evidence" value="ECO:0007669"/>
    <property type="project" value="TreeGrafter"/>
</dbReference>
<evidence type="ECO:0000256" key="8">
    <source>
        <dbReference type="SAM" id="MobiDB-lite"/>
    </source>
</evidence>
<dbReference type="InterPro" id="IPR011082">
    <property type="entry name" value="Exosome-assoc_fac/DNA_repair"/>
</dbReference>
<evidence type="ECO:0000256" key="2">
    <source>
        <dbReference type="ARBA" id="ARBA00009154"/>
    </source>
</evidence>